<evidence type="ECO:0008006" key="14">
    <source>
        <dbReference type="Google" id="ProtNLM"/>
    </source>
</evidence>
<name>A0ABQ6G5A5_9BACL</name>
<dbReference type="Gene3D" id="3.40.50.2300">
    <property type="match status" value="1"/>
</dbReference>
<evidence type="ECO:0000259" key="10">
    <source>
        <dbReference type="PROSITE" id="PS01124"/>
    </source>
</evidence>
<dbReference type="SMART" id="SM00448">
    <property type="entry name" value="REC"/>
    <property type="match status" value="1"/>
</dbReference>
<reference evidence="12 13" key="1">
    <citation type="submission" date="2023-03" db="EMBL/GenBank/DDBJ databases">
        <title>Draft genome sequence of the bacteria which degrade cell wall of Tricholomamatutake.</title>
        <authorList>
            <person name="Konishi Y."/>
            <person name="Fukuta Y."/>
            <person name="Shirasaka N."/>
        </authorList>
    </citation>
    <scope>NUCLEOTIDE SEQUENCE [LARGE SCALE GENOMIC DNA]</scope>
    <source>
        <strain evidence="13">mu1</strain>
    </source>
</reference>
<evidence type="ECO:0000256" key="3">
    <source>
        <dbReference type="ARBA" id="ARBA00022553"/>
    </source>
</evidence>
<evidence type="ECO:0000256" key="7">
    <source>
        <dbReference type="ARBA" id="ARBA00023163"/>
    </source>
</evidence>
<evidence type="ECO:0000259" key="11">
    <source>
        <dbReference type="PROSITE" id="PS50110"/>
    </source>
</evidence>
<evidence type="ECO:0000256" key="5">
    <source>
        <dbReference type="ARBA" id="ARBA00023015"/>
    </source>
</evidence>
<dbReference type="PROSITE" id="PS01124">
    <property type="entry name" value="HTH_ARAC_FAMILY_2"/>
    <property type="match status" value="1"/>
</dbReference>
<dbReference type="InterPro" id="IPR009057">
    <property type="entry name" value="Homeodomain-like_sf"/>
</dbReference>
<evidence type="ECO:0000256" key="1">
    <source>
        <dbReference type="ARBA" id="ARBA00004496"/>
    </source>
</evidence>
<dbReference type="EMBL" id="BSSQ01000001">
    <property type="protein sequence ID" value="GLX66134.1"/>
    <property type="molecule type" value="Genomic_DNA"/>
</dbReference>
<evidence type="ECO:0000256" key="6">
    <source>
        <dbReference type="ARBA" id="ARBA00023125"/>
    </source>
</evidence>
<dbReference type="InterPro" id="IPR018060">
    <property type="entry name" value="HTH_AraC"/>
</dbReference>
<evidence type="ECO:0000256" key="9">
    <source>
        <dbReference type="SAM" id="MobiDB-lite"/>
    </source>
</evidence>
<dbReference type="Pfam" id="PF12833">
    <property type="entry name" value="HTH_18"/>
    <property type="match status" value="1"/>
</dbReference>
<evidence type="ECO:0000256" key="8">
    <source>
        <dbReference type="PROSITE-ProRule" id="PRU00169"/>
    </source>
</evidence>
<dbReference type="Proteomes" id="UP001157114">
    <property type="component" value="Unassembled WGS sequence"/>
</dbReference>
<dbReference type="InterPro" id="IPR011006">
    <property type="entry name" value="CheY-like_superfamily"/>
</dbReference>
<dbReference type="CDD" id="cd17536">
    <property type="entry name" value="REC_YesN-like"/>
    <property type="match status" value="1"/>
</dbReference>
<dbReference type="PROSITE" id="PS50110">
    <property type="entry name" value="RESPONSE_REGULATORY"/>
    <property type="match status" value="1"/>
</dbReference>
<keyword evidence="3 8" id="KW-0597">Phosphoprotein</keyword>
<proteinExistence type="predicted"/>
<dbReference type="InterPro" id="IPR020449">
    <property type="entry name" value="Tscrpt_reg_AraC-type_HTH"/>
</dbReference>
<feature type="domain" description="HTH araC/xylS-type" evidence="10">
    <location>
        <begin position="393"/>
        <end position="490"/>
    </location>
</feature>
<dbReference type="SUPFAM" id="SSF46689">
    <property type="entry name" value="Homeodomain-like"/>
    <property type="match status" value="2"/>
</dbReference>
<dbReference type="SUPFAM" id="SSF52172">
    <property type="entry name" value="CheY-like"/>
    <property type="match status" value="1"/>
</dbReference>
<comment type="subcellular location">
    <subcellularLocation>
        <location evidence="1">Cytoplasm</location>
    </subcellularLocation>
</comment>
<comment type="caution">
    <text evidence="12">The sequence shown here is derived from an EMBL/GenBank/DDBJ whole genome shotgun (WGS) entry which is preliminary data.</text>
</comment>
<evidence type="ECO:0000256" key="4">
    <source>
        <dbReference type="ARBA" id="ARBA00023012"/>
    </source>
</evidence>
<dbReference type="PANTHER" id="PTHR42713">
    <property type="entry name" value="HISTIDINE KINASE-RELATED"/>
    <property type="match status" value="1"/>
</dbReference>
<gene>
    <name evidence="12" type="ORF">MU1_04780</name>
</gene>
<dbReference type="PRINTS" id="PR00032">
    <property type="entry name" value="HTHARAC"/>
</dbReference>
<dbReference type="InterPro" id="IPR001789">
    <property type="entry name" value="Sig_transdc_resp-reg_receiver"/>
</dbReference>
<dbReference type="RefSeq" id="WP_284236809.1">
    <property type="nucleotide sequence ID" value="NZ_BSSQ01000001.1"/>
</dbReference>
<keyword evidence="6" id="KW-0238">DNA-binding</keyword>
<keyword evidence="4" id="KW-0902">Two-component regulatory system</keyword>
<feature type="modified residue" description="4-aspartylphosphate" evidence="8">
    <location>
        <position position="55"/>
    </location>
</feature>
<accession>A0ABQ6G5A5</accession>
<feature type="region of interest" description="Disordered" evidence="9">
    <location>
        <begin position="488"/>
        <end position="509"/>
    </location>
</feature>
<evidence type="ECO:0000313" key="13">
    <source>
        <dbReference type="Proteomes" id="UP001157114"/>
    </source>
</evidence>
<keyword evidence="7" id="KW-0804">Transcription</keyword>
<dbReference type="Pfam" id="PF00072">
    <property type="entry name" value="Response_reg"/>
    <property type="match status" value="1"/>
</dbReference>
<dbReference type="Gene3D" id="1.10.10.60">
    <property type="entry name" value="Homeodomain-like"/>
    <property type="match status" value="2"/>
</dbReference>
<dbReference type="SMART" id="SM00342">
    <property type="entry name" value="HTH_ARAC"/>
    <property type="match status" value="1"/>
</dbReference>
<dbReference type="PANTHER" id="PTHR42713:SF3">
    <property type="entry name" value="TRANSCRIPTIONAL REGULATORY PROTEIN HPTR"/>
    <property type="match status" value="1"/>
</dbReference>
<keyword evidence="2" id="KW-0963">Cytoplasm</keyword>
<dbReference type="InterPro" id="IPR051552">
    <property type="entry name" value="HptR"/>
</dbReference>
<organism evidence="12 13">
    <name type="scientific">Paenibacillus glycanilyticus</name>
    <dbReference type="NCBI Taxonomy" id="126569"/>
    <lineage>
        <taxon>Bacteria</taxon>
        <taxon>Bacillati</taxon>
        <taxon>Bacillota</taxon>
        <taxon>Bacilli</taxon>
        <taxon>Bacillales</taxon>
        <taxon>Paenibacillaceae</taxon>
        <taxon>Paenibacillus</taxon>
    </lineage>
</organism>
<evidence type="ECO:0000313" key="12">
    <source>
        <dbReference type="EMBL" id="GLX66134.1"/>
    </source>
</evidence>
<feature type="domain" description="Response regulatory" evidence="11">
    <location>
        <begin position="3"/>
        <end position="120"/>
    </location>
</feature>
<evidence type="ECO:0000256" key="2">
    <source>
        <dbReference type="ARBA" id="ARBA00022490"/>
    </source>
</evidence>
<keyword evidence="13" id="KW-1185">Reference proteome</keyword>
<sequence length="509" mass="57964">MLKAVLFDDEYIVTQGLQMMVDWSRYGIELVGTAADGLSALAMVRELQPDIVMTDIRMPGLTGLQLIEVIAMEKPDTACIIFSGFNEFEYIRKALKLGVIDYLDKPITLEKIDEAIGRTITRIGHQQEHTQLKTQVAANKETLLEKAALDLLLQGKEAVPAWRTAFGLVEADRVVGVTVLAATGKGEWMEEHPSYRPVSFPYEKEWVTVIFHYELPADQLWEQLTLRSPHMQETIGSGQTYGDLGEAGASLKEAVRALRYGVFLEEKGWNRFEHAEDSFPHGLTECEEEIVFCMRTGNKEGLLRTLDEYKHCMEAERLSPESVEQEVLKLAYIGYQVAKESGGEMKQQTNVAYRELGGMTSRDKMFEWLQEQMEMFLNFMKEDKHATKHNAVEKALVYIEQNYLHSFTLQEVADHVGMNATYLSLLFKEKVGTSYIKYVTKLRMEQAKMLLLKGMLVNDVSKKVGYYNYRHFTELFKKYTGLTPGQFREGHGTGSRLSEPAQEGGEHEQ</sequence>
<keyword evidence="5" id="KW-0805">Transcription regulation</keyword>
<protein>
    <recommendedName>
        <fullName evidence="14">DNA-binding response regulator</fullName>
    </recommendedName>
</protein>